<accession>A0A1X0RIQ0</accession>
<proteinExistence type="predicted"/>
<dbReference type="AlphaFoldDB" id="A0A1X0RIQ0"/>
<name>A0A1X0RIQ0_RHIZD</name>
<reference evidence="1" key="1">
    <citation type="journal article" date="2016" name="Proc. Natl. Acad. Sci. U.S.A.">
        <title>Lipid metabolic changes in an early divergent fungus govern the establishment of a mutualistic symbiosis with endobacteria.</title>
        <authorList>
            <person name="Lastovetsky O.A."/>
            <person name="Gaspar M.L."/>
            <person name="Mondo S.J."/>
            <person name="LaButti K.M."/>
            <person name="Sandor L."/>
            <person name="Grigoriev I.V."/>
            <person name="Henry S.A."/>
            <person name="Pawlowska T.E."/>
        </authorList>
    </citation>
    <scope>NUCLEOTIDE SEQUENCE [LARGE SCALE GENOMIC DNA]</scope>
    <source>
        <strain evidence="1">ATCC 52814</strain>
    </source>
</reference>
<dbReference type="InterPro" id="IPR029032">
    <property type="entry name" value="AhpD-like"/>
</dbReference>
<dbReference type="Gene3D" id="1.20.1290.10">
    <property type="entry name" value="AhpD-like"/>
    <property type="match status" value="1"/>
</dbReference>
<dbReference type="PANTHER" id="PTHR28180">
    <property type="entry name" value="CONSERVED MITOCHONDRIAL PROTEIN-RELATED"/>
    <property type="match status" value="1"/>
</dbReference>
<dbReference type="SUPFAM" id="SSF69118">
    <property type="entry name" value="AhpD-like"/>
    <property type="match status" value="1"/>
</dbReference>
<dbReference type="OrthoDB" id="5537330at2759"/>
<dbReference type="EMBL" id="KV921854">
    <property type="protein sequence ID" value="ORE11890.1"/>
    <property type="molecule type" value="Genomic_DNA"/>
</dbReference>
<dbReference type="Proteomes" id="UP000242414">
    <property type="component" value="Unassembled WGS sequence"/>
</dbReference>
<dbReference type="PANTHER" id="PTHR28180:SF2">
    <property type="entry name" value="PEROXISOMAL PROTEIN 2"/>
    <property type="match status" value="1"/>
</dbReference>
<dbReference type="InterPro" id="IPR052999">
    <property type="entry name" value="PTS1_Protein"/>
</dbReference>
<sequence>MSIKNILLQISEQGGDIIKDIWYLASAVVMSSVNHPEDIQHIYDIVSDNVNKIPNKTREEKNRLVSKIILRLREGVFKSHVIVGFPKTINALQTLSKVTPEEIKVLLPNKPLRKEETWSDVQNERQRGKALFDKIYDKHTDKVYNNMYNAYPDLAQTALHHLYGPTLAESSVLNAKETSLVVVSSLMVQNVPLQLKGHLYGASHNGATQAEIDGVKDLVSKLADYYKVHVSRL</sequence>
<evidence type="ECO:0008006" key="2">
    <source>
        <dbReference type="Google" id="ProtNLM"/>
    </source>
</evidence>
<protein>
    <recommendedName>
        <fullName evidence="2">Carboxymuconolactone decarboxylase-like domain-containing protein</fullName>
    </recommendedName>
</protein>
<gene>
    <name evidence="1" type="ORF">BCV72DRAFT_300553</name>
</gene>
<dbReference type="VEuPathDB" id="FungiDB:BCV72DRAFT_300553"/>
<evidence type="ECO:0000313" key="1">
    <source>
        <dbReference type="EMBL" id="ORE11890.1"/>
    </source>
</evidence>
<organism evidence="1">
    <name type="scientific">Rhizopus microsporus var. microsporus</name>
    <dbReference type="NCBI Taxonomy" id="86635"/>
    <lineage>
        <taxon>Eukaryota</taxon>
        <taxon>Fungi</taxon>
        <taxon>Fungi incertae sedis</taxon>
        <taxon>Mucoromycota</taxon>
        <taxon>Mucoromycotina</taxon>
        <taxon>Mucoromycetes</taxon>
        <taxon>Mucorales</taxon>
        <taxon>Mucorineae</taxon>
        <taxon>Rhizopodaceae</taxon>
        <taxon>Rhizopus</taxon>
    </lineage>
</organism>